<name>A0A9J5WNK7_SOLCO</name>
<protein>
    <submittedName>
        <fullName evidence="1">Uncharacterized protein</fullName>
    </submittedName>
</protein>
<dbReference type="AlphaFoldDB" id="A0A9J5WNK7"/>
<organism evidence="1 2">
    <name type="scientific">Solanum commersonii</name>
    <name type="common">Commerson's wild potato</name>
    <name type="synonym">Commerson's nightshade</name>
    <dbReference type="NCBI Taxonomy" id="4109"/>
    <lineage>
        <taxon>Eukaryota</taxon>
        <taxon>Viridiplantae</taxon>
        <taxon>Streptophyta</taxon>
        <taxon>Embryophyta</taxon>
        <taxon>Tracheophyta</taxon>
        <taxon>Spermatophyta</taxon>
        <taxon>Magnoliopsida</taxon>
        <taxon>eudicotyledons</taxon>
        <taxon>Gunneridae</taxon>
        <taxon>Pentapetalae</taxon>
        <taxon>asterids</taxon>
        <taxon>lamiids</taxon>
        <taxon>Solanales</taxon>
        <taxon>Solanaceae</taxon>
        <taxon>Solanoideae</taxon>
        <taxon>Solaneae</taxon>
        <taxon>Solanum</taxon>
    </lineage>
</organism>
<evidence type="ECO:0000313" key="1">
    <source>
        <dbReference type="EMBL" id="KAG5577481.1"/>
    </source>
</evidence>
<accession>A0A9J5WNK7</accession>
<comment type="caution">
    <text evidence="1">The sequence shown here is derived from an EMBL/GenBank/DDBJ whole genome shotgun (WGS) entry which is preliminary data.</text>
</comment>
<evidence type="ECO:0000313" key="2">
    <source>
        <dbReference type="Proteomes" id="UP000824120"/>
    </source>
</evidence>
<gene>
    <name evidence="1" type="ORF">H5410_057615</name>
</gene>
<reference evidence="1 2" key="1">
    <citation type="submission" date="2020-09" db="EMBL/GenBank/DDBJ databases">
        <title>De no assembly of potato wild relative species, Solanum commersonii.</title>
        <authorList>
            <person name="Cho K."/>
        </authorList>
    </citation>
    <scope>NUCLEOTIDE SEQUENCE [LARGE SCALE GENOMIC DNA]</scope>
    <source>
        <strain evidence="1">LZ3.2</strain>
        <tissue evidence="1">Leaf</tissue>
    </source>
</reference>
<keyword evidence="2" id="KW-1185">Reference proteome</keyword>
<proteinExistence type="predicted"/>
<dbReference type="PROSITE" id="PS51257">
    <property type="entry name" value="PROKAR_LIPOPROTEIN"/>
    <property type="match status" value="1"/>
</dbReference>
<dbReference type="Proteomes" id="UP000824120">
    <property type="component" value="Chromosome 11"/>
</dbReference>
<dbReference type="EMBL" id="JACXVP010000011">
    <property type="protein sequence ID" value="KAG5577481.1"/>
    <property type="molecule type" value="Genomic_DNA"/>
</dbReference>
<sequence length="59" mass="6558">MKENLFEMVWSCPSSAYGCTGAPRSQKYNGGYLHTIYDSPVGYNHLGVFLPPLGFEPET</sequence>